<proteinExistence type="predicted"/>
<evidence type="ECO:0000313" key="3">
    <source>
        <dbReference type="Proteomes" id="UP000003963"/>
    </source>
</evidence>
<accession>D9WTD6</accession>
<dbReference type="InterPro" id="IPR038721">
    <property type="entry name" value="IS701-like_DDE_dom"/>
</dbReference>
<dbReference type="STRING" id="457427.SSOG_06071"/>
<gene>
    <name evidence="2" type="ORF">SSOG_06071</name>
</gene>
<evidence type="ECO:0000313" key="2">
    <source>
        <dbReference type="EMBL" id="EFL26357.1"/>
    </source>
</evidence>
<name>D9WTD6_9ACTN</name>
<dbReference type="Proteomes" id="UP000003963">
    <property type="component" value="Unassembled WGS sequence"/>
</dbReference>
<sequence>MDPPGGTAPLLVRISLRTPVTPRAGESTVGVHKRFCPGYGQVLNAQYLVGLWAASTPMCYPLAWRLLLPPEWFQDEARRARADVRGVDIPARLGIRDFTGRSYGGWNRHATLTSWRTRSRC</sequence>
<feature type="domain" description="Transposase IS701-like DDE" evidence="1">
    <location>
        <begin position="20"/>
        <end position="84"/>
    </location>
</feature>
<dbReference type="AlphaFoldDB" id="D9WTD6"/>
<organism evidence="2 3">
    <name type="scientific">Streptomyces himastatinicus ATCC 53653</name>
    <dbReference type="NCBI Taxonomy" id="457427"/>
    <lineage>
        <taxon>Bacteria</taxon>
        <taxon>Bacillati</taxon>
        <taxon>Actinomycetota</taxon>
        <taxon>Actinomycetes</taxon>
        <taxon>Kitasatosporales</taxon>
        <taxon>Streptomycetaceae</taxon>
        <taxon>Streptomyces</taxon>
        <taxon>Streptomyces violaceusniger group</taxon>
    </lineage>
</organism>
<dbReference type="EMBL" id="GG657754">
    <property type="protein sequence ID" value="EFL26357.1"/>
    <property type="molecule type" value="Genomic_DNA"/>
</dbReference>
<dbReference type="RefSeq" id="WP_009718157.1">
    <property type="nucleotide sequence ID" value="NZ_GG657754.1"/>
</dbReference>
<evidence type="ECO:0000259" key="1">
    <source>
        <dbReference type="Pfam" id="PF13546"/>
    </source>
</evidence>
<dbReference type="HOGENOM" id="CLU_2036729_0_0_11"/>
<reference evidence="2 3" key="1">
    <citation type="submission" date="2009-02" db="EMBL/GenBank/DDBJ databases">
        <title>Annotation of Streptomyces hygroscopicus strain ATCC 53653.</title>
        <authorList>
            <consortium name="The Broad Institute Genome Sequencing Platform"/>
            <consortium name="Broad Institute Microbial Sequencing Center"/>
            <person name="Fischbach M."/>
            <person name="Godfrey P."/>
            <person name="Ward D."/>
            <person name="Young S."/>
            <person name="Zeng Q."/>
            <person name="Koehrsen M."/>
            <person name="Alvarado L."/>
            <person name="Berlin A.M."/>
            <person name="Bochicchio J."/>
            <person name="Borenstein D."/>
            <person name="Chapman S.B."/>
            <person name="Chen Z."/>
            <person name="Engels R."/>
            <person name="Freedman E."/>
            <person name="Gellesch M."/>
            <person name="Goldberg J."/>
            <person name="Griggs A."/>
            <person name="Gujja S."/>
            <person name="Heilman E.R."/>
            <person name="Heiman D.I."/>
            <person name="Hepburn T.A."/>
            <person name="Howarth C."/>
            <person name="Jen D."/>
            <person name="Larson L."/>
            <person name="Lewis B."/>
            <person name="Mehta T."/>
            <person name="Park D."/>
            <person name="Pearson M."/>
            <person name="Richards J."/>
            <person name="Roberts A."/>
            <person name="Saif S."/>
            <person name="Shea T.D."/>
            <person name="Shenoy N."/>
            <person name="Sisk P."/>
            <person name="Stolte C."/>
            <person name="Sykes S.N."/>
            <person name="Thomson T."/>
            <person name="Walk T."/>
            <person name="White J."/>
            <person name="Yandava C."/>
            <person name="Straight P."/>
            <person name="Clardy J."/>
            <person name="Hung D."/>
            <person name="Kolter R."/>
            <person name="Mekalanos J."/>
            <person name="Walker S."/>
            <person name="Walsh C.T."/>
            <person name="Wieland-Brown L.C."/>
            <person name="Haas B."/>
            <person name="Nusbaum C."/>
            <person name="Birren B."/>
        </authorList>
    </citation>
    <scope>NUCLEOTIDE SEQUENCE [LARGE SCALE GENOMIC DNA]</scope>
    <source>
        <strain evidence="2 3">ATCC 53653</strain>
    </source>
</reference>
<protein>
    <recommendedName>
        <fullName evidence="1">Transposase IS701-like DDE domain-containing protein</fullName>
    </recommendedName>
</protein>
<dbReference type="Pfam" id="PF13546">
    <property type="entry name" value="DDE_5"/>
    <property type="match status" value="1"/>
</dbReference>
<keyword evidence="3" id="KW-1185">Reference proteome</keyword>
<dbReference type="OrthoDB" id="3657225at2"/>